<dbReference type="Gene3D" id="1.10.287.130">
    <property type="match status" value="1"/>
</dbReference>
<dbReference type="Gene3D" id="3.40.50.2300">
    <property type="match status" value="2"/>
</dbReference>
<dbReference type="InterPro" id="IPR004358">
    <property type="entry name" value="Sig_transdc_His_kin-like_C"/>
</dbReference>
<dbReference type="AlphaFoldDB" id="U7D716"/>
<dbReference type="SMART" id="SM00448">
    <property type="entry name" value="REC"/>
    <property type="match status" value="2"/>
</dbReference>
<sequence>MVNISHSMLKIPIVGYARHRIILDTKWIPIDYEFLEVNEAFEKCTGLAASHIIGKTVKTVLPALTQSTFDWIGFYGKIALQGGENTFEQYSQPLNRVYRVHVFSTEKLFFTTMFVEIESPSQELARHKRDTEKNASQKEKRVLVVDDDSGICHLIARSLKRVGYSVEHASSGKAALHSVKTLAPSLLLIDYGLPDICGKEVVLTLKKRGELPPFIMMTGQGNEELAVEIMKLGAADYVPKDTNLIDRIPTMVERVIENATMKKQMKKAIAEKKTLRSQLNQSQKMDAVGQLAGGIAHDFNNALGGIIGAAELLKDWTNLTDDQHEYVNIILTAANRASGLTSKLLTFSRQDTKIEETLEVDTIVHDTVSLLSHTIDRSITISIDSHATTTCVRGDASILQNALMNMGINAAHAMPEGGTLTYTLENKILDAEYCETSPFDISPGAYLKISVRDSGCGMPPEITQRIFEPFFTTKEQGKGTGLGMSAVYGAVQEHQGEITVSSEVGKGTVFHIYLPVFEESIQKETVEDGLGGGSGTILVIDDEESIRATLSALLRSMGYETICAVNGTEGLSIFRQRQDEIDLIILDLHMPVMGGREACRALREISPHTPIGIASGVFNQADVSELKKQGVQGVLHKPFQQTELAKILTTIHGGPR</sequence>
<dbReference type="InterPro" id="IPR003661">
    <property type="entry name" value="HisK_dim/P_dom"/>
</dbReference>
<dbReference type="InterPro" id="IPR001789">
    <property type="entry name" value="Sig_transdc_resp-reg_receiver"/>
</dbReference>
<accession>U7D716</accession>
<keyword evidence="9" id="KW-1185">Reference proteome</keyword>
<keyword evidence="3 4" id="KW-0597">Phosphoprotein</keyword>
<dbReference type="PROSITE" id="PS50109">
    <property type="entry name" value="HIS_KIN"/>
    <property type="match status" value="1"/>
</dbReference>
<proteinExistence type="predicted"/>
<dbReference type="PRINTS" id="PR00344">
    <property type="entry name" value="BCTRLSENSOR"/>
</dbReference>
<dbReference type="Pfam" id="PF00072">
    <property type="entry name" value="Response_reg"/>
    <property type="match status" value="2"/>
</dbReference>
<dbReference type="SUPFAM" id="SSF52172">
    <property type="entry name" value="CheY-like"/>
    <property type="match status" value="2"/>
</dbReference>
<dbReference type="CDD" id="cd00082">
    <property type="entry name" value="HisKA"/>
    <property type="match status" value="1"/>
</dbReference>
<dbReference type="InterPro" id="IPR003594">
    <property type="entry name" value="HATPase_dom"/>
</dbReference>
<dbReference type="SUPFAM" id="SSF47384">
    <property type="entry name" value="Homodimeric domain of signal transducing histidine kinase"/>
    <property type="match status" value="1"/>
</dbReference>
<dbReference type="OrthoDB" id="9761263at2"/>
<evidence type="ECO:0000256" key="3">
    <source>
        <dbReference type="ARBA" id="ARBA00022553"/>
    </source>
</evidence>
<dbReference type="InterPro" id="IPR011006">
    <property type="entry name" value="CheY-like_superfamily"/>
</dbReference>
<evidence type="ECO:0000259" key="6">
    <source>
        <dbReference type="PROSITE" id="PS50109"/>
    </source>
</evidence>
<dbReference type="PROSITE" id="PS50110">
    <property type="entry name" value="RESPONSE_REGULATORY"/>
    <property type="match status" value="2"/>
</dbReference>
<feature type="modified residue" description="4-aspartylphosphate" evidence="4">
    <location>
        <position position="190"/>
    </location>
</feature>
<dbReference type="eggNOG" id="COG4191">
    <property type="taxonomic scope" value="Bacteria"/>
</dbReference>
<organism evidence="8 9">
    <name type="scientific">Chitinivibrio alkaliphilus ACht1</name>
    <dbReference type="NCBI Taxonomy" id="1313304"/>
    <lineage>
        <taxon>Bacteria</taxon>
        <taxon>Pseudomonadati</taxon>
        <taxon>Fibrobacterota</taxon>
        <taxon>Chitinivibrionia</taxon>
        <taxon>Chitinivibrionales</taxon>
        <taxon>Chitinivibrionaceae</taxon>
        <taxon>Chitinivibrio</taxon>
    </lineage>
</organism>
<gene>
    <name evidence="8" type="ORF">CALK_2278</name>
</gene>
<dbReference type="SMART" id="SM00388">
    <property type="entry name" value="HisKA"/>
    <property type="match status" value="1"/>
</dbReference>
<dbReference type="Proteomes" id="UP000017148">
    <property type="component" value="Unassembled WGS sequence"/>
</dbReference>
<evidence type="ECO:0000256" key="1">
    <source>
        <dbReference type="ARBA" id="ARBA00000085"/>
    </source>
</evidence>
<dbReference type="EMBL" id="ASJR01000028">
    <property type="protein sequence ID" value="ERP30867.1"/>
    <property type="molecule type" value="Genomic_DNA"/>
</dbReference>
<feature type="domain" description="Histidine kinase" evidence="6">
    <location>
        <begin position="294"/>
        <end position="518"/>
    </location>
</feature>
<dbReference type="STRING" id="1313304.CALK_2278"/>
<keyword evidence="8" id="KW-0418">Kinase</keyword>
<evidence type="ECO:0000256" key="4">
    <source>
        <dbReference type="PROSITE-ProRule" id="PRU00169"/>
    </source>
</evidence>
<keyword evidence="8" id="KW-0808">Transferase</keyword>
<evidence type="ECO:0000256" key="2">
    <source>
        <dbReference type="ARBA" id="ARBA00012438"/>
    </source>
</evidence>
<dbReference type="Gene3D" id="3.30.565.10">
    <property type="entry name" value="Histidine kinase-like ATPase, C-terminal domain"/>
    <property type="match status" value="1"/>
</dbReference>
<comment type="catalytic activity">
    <reaction evidence="1">
        <text>ATP + protein L-histidine = ADP + protein N-phospho-L-histidine.</text>
        <dbReference type="EC" id="2.7.13.3"/>
    </reaction>
</comment>
<evidence type="ECO:0000256" key="5">
    <source>
        <dbReference type="SAM" id="Coils"/>
    </source>
</evidence>
<dbReference type="PANTHER" id="PTHR43547">
    <property type="entry name" value="TWO-COMPONENT HISTIDINE KINASE"/>
    <property type="match status" value="1"/>
</dbReference>
<comment type="caution">
    <text evidence="8">The sequence shown here is derived from an EMBL/GenBank/DDBJ whole genome shotgun (WGS) entry which is preliminary data.</text>
</comment>
<dbReference type="GO" id="GO:0000155">
    <property type="term" value="F:phosphorelay sensor kinase activity"/>
    <property type="evidence" value="ECO:0007669"/>
    <property type="project" value="InterPro"/>
</dbReference>
<protein>
    <recommendedName>
        <fullName evidence="2">histidine kinase</fullName>
        <ecNumber evidence="2">2.7.13.3</ecNumber>
    </recommendedName>
</protein>
<dbReference type="CDD" id="cd00156">
    <property type="entry name" value="REC"/>
    <property type="match status" value="2"/>
</dbReference>
<name>U7D716_9BACT</name>
<dbReference type="InterPro" id="IPR036097">
    <property type="entry name" value="HisK_dim/P_sf"/>
</dbReference>
<dbReference type="InterPro" id="IPR036890">
    <property type="entry name" value="HATPase_C_sf"/>
</dbReference>
<feature type="modified residue" description="4-aspartylphosphate" evidence="4">
    <location>
        <position position="587"/>
    </location>
</feature>
<dbReference type="SUPFAM" id="SSF55874">
    <property type="entry name" value="ATPase domain of HSP90 chaperone/DNA topoisomerase II/histidine kinase"/>
    <property type="match status" value="1"/>
</dbReference>
<dbReference type="SMART" id="SM00387">
    <property type="entry name" value="HATPase_c"/>
    <property type="match status" value="1"/>
</dbReference>
<evidence type="ECO:0000313" key="8">
    <source>
        <dbReference type="EMBL" id="ERP30867.1"/>
    </source>
</evidence>
<dbReference type="InterPro" id="IPR005467">
    <property type="entry name" value="His_kinase_dom"/>
</dbReference>
<feature type="domain" description="Response regulatory" evidence="7">
    <location>
        <begin position="141"/>
        <end position="255"/>
    </location>
</feature>
<reference evidence="8 9" key="1">
    <citation type="journal article" date="2013" name="Environ. Microbiol.">
        <title>Genome analysis of Chitinivibrio alkaliphilus gen. nov., sp. nov., a novel extremely haloalkaliphilic anaerobic chitinolytic bacterium from the candidate phylum Termite Group 3.</title>
        <authorList>
            <person name="Sorokin D.Y."/>
            <person name="Gumerov V.M."/>
            <person name="Rakitin A.L."/>
            <person name="Beletsky A.V."/>
            <person name="Damste J.S."/>
            <person name="Muyzer G."/>
            <person name="Mardanov A.V."/>
            <person name="Ravin N.V."/>
        </authorList>
    </citation>
    <scope>NUCLEOTIDE SEQUENCE [LARGE SCALE GENOMIC DNA]</scope>
    <source>
        <strain evidence="8 9">ACht1</strain>
    </source>
</reference>
<dbReference type="RefSeq" id="WP_022637643.1">
    <property type="nucleotide sequence ID" value="NZ_ASJR01000028.1"/>
</dbReference>
<dbReference type="Gene3D" id="3.30.450.20">
    <property type="entry name" value="PAS domain"/>
    <property type="match status" value="1"/>
</dbReference>
<feature type="coiled-coil region" evidence="5">
    <location>
        <begin position="258"/>
        <end position="285"/>
    </location>
</feature>
<evidence type="ECO:0000313" key="9">
    <source>
        <dbReference type="Proteomes" id="UP000017148"/>
    </source>
</evidence>
<dbReference type="PANTHER" id="PTHR43547:SF2">
    <property type="entry name" value="HYBRID SIGNAL TRANSDUCTION HISTIDINE KINASE C"/>
    <property type="match status" value="1"/>
</dbReference>
<evidence type="ECO:0000259" key="7">
    <source>
        <dbReference type="PROSITE" id="PS50110"/>
    </source>
</evidence>
<keyword evidence="5" id="KW-0175">Coiled coil</keyword>
<dbReference type="EC" id="2.7.13.3" evidence="2"/>
<feature type="domain" description="Response regulatory" evidence="7">
    <location>
        <begin position="536"/>
        <end position="652"/>
    </location>
</feature>
<dbReference type="Pfam" id="PF02518">
    <property type="entry name" value="HATPase_c"/>
    <property type="match status" value="1"/>
</dbReference>
<dbReference type="Pfam" id="PF00512">
    <property type="entry name" value="HisKA"/>
    <property type="match status" value="1"/>
</dbReference>